<dbReference type="Gene3D" id="3.10.450.40">
    <property type="match status" value="2"/>
</dbReference>
<protein>
    <submittedName>
        <fullName evidence="1">Peptidase propeptide and YPEB domain protein</fullName>
    </submittedName>
</protein>
<keyword evidence="2" id="KW-1185">Reference proteome</keyword>
<proteinExistence type="predicted"/>
<dbReference type="AlphaFoldDB" id="B0N2N6"/>
<gene>
    <name evidence="1" type="ORF">CLORAM_01327</name>
</gene>
<evidence type="ECO:0000313" key="1">
    <source>
        <dbReference type="EMBL" id="EDS19329.1"/>
    </source>
</evidence>
<dbReference type="EMBL" id="ABFX02000004">
    <property type="protein sequence ID" value="EDS19329.1"/>
    <property type="molecule type" value="Genomic_DNA"/>
</dbReference>
<reference evidence="1" key="1">
    <citation type="submission" date="2007-11" db="EMBL/GenBank/DDBJ databases">
        <authorList>
            <person name="Fulton L."/>
            <person name="Clifton S."/>
            <person name="Fulton B."/>
            <person name="Xu J."/>
            <person name="Minx P."/>
            <person name="Pepin K.H."/>
            <person name="Johnson M."/>
            <person name="Thiruvilangam P."/>
            <person name="Bhonagiri V."/>
            <person name="Nash W.E."/>
            <person name="Mardis E.R."/>
            <person name="Wilson R.K."/>
        </authorList>
    </citation>
    <scope>NUCLEOTIDE SEQUENCE [LARGE SCALE GENOMIC DNA]</scope>
    <source>
        <strain evidence="1">DSM 1402</strain>
    </source>
</reference>
<dbReference type="eggNOG" id="COG3212">
    <property type="taxonomic scope" value="Bacteria"/>
</dbReference>
<reference evidence="1" key="2">
    <citation type="submission" date="2014-06" db="EMBL/GenBank/DDBJ databases">
        <title>Draft genome sequence of Clostridium ramosum(DSM 1402).</title>
        <authorList>
            <person name="Sudarsanam P."/>
            <person name="Ley R."/>
            <person name="Guruge J."/>
            <person name="Turnbaugh P.J."/>
            <person name="Mahowald M."/>
            <person name="Liep D."/>
            <person name="Gordon J."/>
        </authorList>
    </citation>
    <scope>NUCLEOTIDE SEQUENCE</scope>
    <source>
        <strain evidence="1">DSM 1402</strain>
    </source>
</reference>
<dbReference type="HOGENOM" id="CLU_1608068_0_0_9"/>
<name>B0N2N6_9FIRM</name>
<comment type="caution">
    <text evidence="1">The sequence shown here is derived from an EMBL/GenBank/DDBJ whole genome shotgun (WGS) entry which is preliminary data.</text>
</comment>
<dbReference type="Proteomes" id="UP000005798">
    <property type="component" value="Unassembled WGS sequence"/>
</dbReference>
<dbReference type="PROSITE" id="PS51257">
    <property type="entry name" value="PROKAR_LIPOPROTEIN"/>
    <property type="match status" value="1"/>
</dbReference>
<evidence type="ECO:0000313" key="2">
    <source>
        <dbReference type="Proteomes" id="UP000005798"/>
    </source>
</evidence>
<sequence>MLKEIAMKKILLITVVTSLIGVTGCSNKTIAEDKAKKIALNDAEVSEANITFTIQGKDQNGYHYLFEDDNYTYEYEIDIHDGTIENKEILVKEFSPLNDYDKIISSDEAKTISLNYFNFTESDISNLNIELDNDSSNIYYNISFTKDKHHYSINIEAVNGIPTNAKTTKSS</sequence>
<accession>B0N2N6</accession>
<organism evidence="1 2">
    <name type="scientific">Thomasclavelia ramosa DSM 1402</name>
    <dbReference type="NCBI Taxonomy" id="445974"/>
    <lineage>
        <taxon>Bacteria</taxon>
        <taxon>Bacillati</taxon>
        <taxon>Bacillota</taxon>
        <taxon>Erysipelotrichia</taxon>
        <taxon>Erysipelotrichales</taxon>
        <taxon>Coprobacillaceae</taxon>
        <taxon>Thomasclavelia</taxon>
    </lineage>
</organism>